<sequence length="132" mass="14440">MEFTWMVSFGLVTAASLIAVVVSFMCYKKSELARQSMSEELSVVLREFSAFRSSSIGVGKKVMGIEKELAETVEKQQDLEFQDPNALPYNQASRLIQMGADAEDIVNSCGLSSAEAELLMLVNRQPLGASAH</sequence>
<protein>
    <recommendedName>
        <fullName evidence="4">DUF2802 domain-containing protein</fullName>
    </recommendedName>
</protein>
<comment type="caution">
    <text evidence="2">The sequence shown here is derived from an EMBL/GenBank/DDBJ whole genome shotgun (WGS) entry which is preliminary data.</text>
</comment>
<evidence type="ECO:0000313" key="3">
    <source>
        <dbReference type="Proteomes" id="UP001501565"/>
    </source>
</evidence>
<organism evidence="2 3">
    <name type="scientific">Litoribacillus peritrichatus</name>
    <dbReference type="NCBI Taxonomy" id="718191"/>
    <lineage>
        <taxon>Bacteria</taxon>
        <taxon>Pseudomonadati</taxon>
        <taxon>Pseudomonadota</taxon>
        <taxon>Gammaproteobacteria</taxon>
        <taxon>Oceanospirillales</taxon>
        <taxon>Oceanospirillaceae</taxon>
        <taxon>Litoribacillus</taxon>
    </lineage>
</organism>
<name>A0ABP7M5F6_9GAMM</name>
<keyword evidence="1" id="KW-0472">Membrane</keyword>
<feature type="transmembrane region" description="Helical" evidence="1">
    <location>
        <begin position="6"/>
        <end position="27"/>
    </location>
</feature>
<gene>
    <name evidence="2" type="ORF">GCM10022277_06440</name>
</gene>
<keyword evidence="3" id="KW-1185">Reference proteome</keyword>
<proteinExistence type="predicted"/>
<dbReference type="InterPro" id="IPR021244">
    <property type="entry name" value="DUF2802"/>
</dbReference>
<evidence type="ECO:0000256" key="1">
    <source>
        <dbReference type="SAM" id="Phobius"/>
    </source>
</evidence>
<dbReference type="Pfam" id="PF10975">
    <property type="entry name" value="DUF2802"/>
    <property type="match status" value="1"/>
</dbReference>
<dbReference type="RefSeq" id="WP_344795432.1">
    <property type="nucleotide sequence ID" value="NZ_BAABBN010000004.1"/>
</dbReference>
<accession>A0ABP7M5F6</accession>
<dbReference type="EMBL" id="BAABBN010000004">
    <property type="protein sequence ID" value="GAA3914681.1"/>
    <property type="molecule type" value="Genomic_DNA"/>
</dbReference>
<keyword evidence="1" id="KW-0812">Transmembrane</keyword>
<evidence type="ECO:0008006" key="4">
    <source>
        <dbReference type="Google" id="ProtNLM"/>
    </source>
</evidence>
<reference evidence="3" key="1">
    <citation type="journal article" date="2019" name="Int. J. Syst. Evol. Microbiol.">
        <title>The Global Catalogue of Microorganisms (GCM) 10K type strain sequencing project: providing services to taxonomists for standard genome sequencing and annotation.</title>
        <authorList>
            <consortium name="The Broad Institute Genomics Platform"/>
            <consortium name="The Broad Institute Genome Sequencing Center for Infectious Disease"/>
            <person name="Wu L."/>
            <person name="Ma J."/>
        </authorList>
    </citation>
    <scope>NUCLEOTIDE SEQUENCE [LARGE SCALE GENOMIC DNA]</scope>
    <source>
        <strain evidence="3">JCM 17551</strain>
    </source>
</reference>
<dbReference type="Proteomes" id="UP001501565">
    <property type="component" value="Unassembled WGS sequence"/>
</dbReference>
<keyword evidence="1" id="KW-1133">Transmembrane helix</keyword>
<evidence type="ECO:0000313" key="2">
    <source>
        <dbReference type="EMBL" id="GAA3914681.1"/>
    </source>
</evidence>